<dbReference type="Proteomes" id="UP000254508">
    <property type="component" value="Chromosome"/>
</dbReference>
<dbReference type="Gene3D" id="3.40.50.150">
    <property type="entry name" value="Vaccinia Virus protein VP39"/>
    <property type="match status" value="1"/>
</dbReference>
<keyword evidence="2" id="KW-1185">Reference proteome</keyword>
<dbReference type="InterPro" id="IPR029063">
    <property type="entry name" value="SAM-dependent_MTases_sf"/>
</dbReference>
<dbReference type="SUPFAM" id="SSF53335">
    <property type="entry name" value="S-adenosyl-L-methionine-dependent methyltransferases"/>
    <property type="match status" value="1"/>
</dbReference>
<organism evidence="1 2">
    <name type="scientific">Erythrobacter aureus</name>
    <dbReference type="NCBI Taxonomy" id="2182384"/>
    <lineage>
        <taxon>Bacteria</taxon>
        <taxon>Pseudomonadati</taxon>
        <taxon>Pseudomonadota</taxon>
        <taxon>Alphaproteobacteria</taxon>
        <taxon>Sphingomonadales</taxon>
        <taxon>Erythrobacteraceae</taxon>
        <taxon>Erythrobacter/Porphyrobacter group</taxon>
        <taxon>Erythrobacter</taxon>
    </lineage>
</organism>
<accession>A0A345YID1</accession>
<dbReference type="PIRSF" id="PIRSF031679">
    <property type="entry name" value="Mtase_Alr7345_prd"/>
    <property type="match status" value="1"/>
</dbReference>
<dbReference type="AlphaFoldDB" id="A0A345YID1"/>
<sequence>MLAGAALATLAAPVAAQQQEESNQTRQVLGRILDVILGPGEQDRKDGTDAERPTVAPLTMDQVLADPRRDEDRARDQFRHPAQTLSFFRVEPGQTVVDYMPAGGWYTRVLVPYLGSEGLYIGLTPDPAAADSERFENYVSQLPGRFREAAPGWSLTGAPMAVYGSQDLPEELNGQVDRVLIFREMHNLLRSGAMYTELTRIRGLLKPDGMVGIVQHRAKENAPADYTLGANGYLRESDVVGLMRVHGFELVDSSAINANYRDSANHPKGVWELPPTLGTKREELREIGESDRMTLLFRKR</sequence>
<protein>
    <recommendedName>
        <fullName evidence="3">Methyltransferase</fullName>
    </recommendedName>
</protein>
<evidence type="ECO:0008006" key="3">
    <source>
        <dbReference type="Google" id="ProtNLM"/>
    </source>
</evidence>
<dbReference type="KEGG" id="err:DVR09_14510"/>
<evidence type="ECO:0000313" key="2">
    <source>
        <dbReference type="Proteomes" id="UP000254508"/>
    </source>
</evidence>
<dbReference type="OrthoDB" id="9801692at2"/>
<evidence type="ECO:0000313" key="1">
    <source>
        <dbReference type="EMBL" id="AXK43683.1"/>
    </source>
</evidence>
<dbReference type="EMBL" id="CP031357">
    <property type="protein sequence ID" value="AXK43683.1"/>
    <property type="molecule type" value="Genomic_DNA"/>
</dbReference>
<dbReference type="InterPro" id="IPR016980">
    <property type="entry name" value="S-AdoMet-dep_MeTrfase_Alr7345"/>
</dbReference>
<reference evidence="2" key="1">
    <citation type="submission" date="2018-07" db="EMBL/GenBank/DDBJ databases">
        <title>Genome sequence of Erythrobacter strain YH-07, an antagonistic bacterium isolated from Yellow Sea.</title>
        <authorList>
            <person name="Tang T."/>
            <person name="Liu Q."/>
            <person name="Sun X."/>
        </authorList>
    </citation>
    <scope>NUCLEOTIDE SEQUENCE [LARGE SCALE GENOMIC DNA]</scope>
    <source>
        <strain evidence="2">YH-07</strain>
    </source>
</reference>
<gene>
    <name evidence="1" type="ORF">DVR09_14510</name>
</gene>
<proteinExistence type="predicted"/>
<name>A0A345YID1_9SPHN</name>